<dbReference type="EMBL" id="JBHSXX010000001">
    <property type="protein sequence ID" value="MFC6868746.1"/>
    <property type="molecule type" value="Genomic_DNA"/>
</dbReference>
<evidence type="ECO:0000256" key="1">
    <source>
        <dbReference type="ARBA" id="ARBA00004776"/>
    </source>
</evidence>
<dbReference type="InterPro" id="IPR029044">
    <property type="entry name" value="Nucleotide-diphossugar_trans"/>
</dbReference>
<evidence type="ECO:0000256" key="2">
    <source>
        <dbReference type="ARBA" id="ARBA00006739"/>
    </source>
</evidence>
<gene>
    <name evidence="6" type="ORF">ACFQGD_16520</name>
</gene>
<dbReference type="Gene3D" id="3.90.550.10">
    <property type="entry name" value="Spore Coat Polysaccharide Biosynthesis Protein SpsA, Chain A"/>
    <property type="match status" value="1"/>
</dbReference>
<dbReference type="InterPro" id="IPR001173">
    <property type="entry name" value="Glyco_trans_2-like"/>
</dbReference>
<dbReference type="Proteomes" id="UP001596337">
    <property type="component" value="Unassembled WGS sequence"/>
</dbReference>
<feature type="domain" description="Glycosyltransferase 2-like" evidence="5">
    <location>
        <begin position="3"/>
        <end position="154"/>
    </location>
</feature>
<protein>
    <submittedName>
        <fullName evidence="6">Glycosyltransferase family 2 protein</fullName>
    </submittedName>
</protein>
<dbReference type="Pfam" id="PF13632">
    <property type="entry name" value="Glyco_trans_2_3"/>
    <property type="match status" value="1"/>
</dbReference>
<evidence type="ECO:0000313" key="7">
    <source>
        <dbReference type="Proteomes" id="UP001596337"/>
    </source>
</evidence>
<evidence type="ECO:0000256" key="3">
    <source>
        <dbReference type="ARBA" id="ARBA00022676"/>
    </source>
</evidence>
<evidence type="ECO:0000259" key="5">
    <source>
        <dbReference type="Pfam" id="PF13632"/>
    </source>
</evidence>
<dbReference type="RefSeq" id="WP_345398989.1">
    <property type="nucleotide sequence ID" value="NZ_BAABLA010000076.1"/>
</dbReference>
<sequence length="254" mass="27604">MSRVSYVPTAALIIRRNALANLGGFDEHLRYGEDVDLTWRLIAAGHTVRYQPEATVWHQPRPTLRAWLQQRHHYGTSAAPLSTRHPELLTCARANGWTLTAAALTTAGRPGLGATLAAASTAALPRTLRRKGIPARAALTLTAQGQLGAATMLAAAIRRGWWPLLLPTKRGRRILAASLLPCLAEGIAHATRTLSPHPSRGTEPPSTARRLDPIRWTALRIADDLAYSTGVITGCLRHRTLGPLLPQTTERHQP</sequence>
<comment type="pathway">
    <text evidence="1">Cell wall biogenesis; cell wall polysaccharide biosynthesis.</text>
</comment>
<dbReference type="SUPFAM" id="SSF53448">
    <property type="entry name" value="Nucleotide-diphospho-sugar transferases"/>
    <property type="match status" value="1"/>
</dbReference>
<evidence type="ECO:0000313" key="6">
    <source>
        <dbReference type="EMBL" id="MFC6868746.1"/>
    </source>
</evidence>
<dbReference type="PANTHER" id="PTHR43179:SF12">
    <property type="entry name" value="GALACTOFURANOSYLTRANSFERASE GLFT2"/>
    <property type="match status" value="1"/>
</dbReference>
<dbReference type="PANTHER" id="PTHR43179">
    <property type="entry name" value="RHAMNOSYLTRANSFERASE WBBL"/>
    <property type="match status" value="1"/>
</dbReference>
<keyword evidence="3" id="KW-0328">Glycosyltransferase</keyword>
<keyword evidence="7" id="KW-1185">Reference proteome</keyword>
<accession>A0ABW2C0I1</accession>
<comment type="similarity">
    <text evidence="2">Belongs to the glycosyltransferase 2 family.</text>
</comment>
<name>A0ABW2C0I1_9PSEU</name>
<comment type="caution">
    <text evidence="6">The sequence shown here is derived from an EMBL/GenBank/DDBJ whole genome shotgun (WGS) entry which is preliminary data.</text>
</comment>
<organism evidence="6 7">
    <name type="scientific">Haloechinothrix salitolerans</name>
    <dbReference type="NCBI Taxonomy" id="926830"/>
    <lineage>
        <taxon>Bacteria</taxon>
        <taxon>Bacillati</taxon>
        <taxon>Actinomycetota</taxon>
        <taxon>Actinomycetes</taxon>
        <taxon>Pseudonocardiales</taxon>
        <taxon>Pseudonocardiaceae</taxon>
        <taxon>Haloechinothrix</taxon>
    </lineage>
</organism>
<reference evidence="7" key="1">
    <citation type="journal article" date="2019" name="Int. J. Syst. Evol. Microbiol.">
        <title>The Global Catalogue of Microorganisms (GCM) 10K type strain sequencing project: providing services to taxonomists for standard genome sequencing and annotation.</title>
        <authorList>
            <consortium name="The Broad Institute Genomics Platform"/>
            <consortium name="The Broad Institute Genome Sequencing Center for Infectious Disease"/>
            <person name="Wu L."/>
            <person name="Ma J."/>
        </authorList>
    </citation>
    <scope>NUCLEOTIDE SEQUENCE [LARGE SCALE GENOMIC DNA]</scope>
    <source>
        <strain evidence="7">KCTC 32255</strain>
    </source>
</reference>
<proteinExistence type="inferred from homology"/>
<evidence type="ECO:0000256" key="4">
    <source>
        <dbReference type="ARBA" id="ARBA00022679"/>
    </source>
</evidence>
<keyword evidence="4" id="KW-0808">Transferase</keyword>